<evidence type="ECO:0000313" key="2">
    <source>
        <dbReference type="EMBL" id="CAE7329542.1"/>
    </source>
</evidence>
<dbReference type="SUPFAM" id="SSF46565">
    <property type="entry name" value="Chaperone J-domain"/>
    <property type="match status" value="1"/>
</dbReference>
<evidence type="ECO:0008006" key="4">
    <source>
        <dbReference type="Google" id="ProtNLM"/>
    </source>
</evidence>
<name>A0A812NNQ4_9DINO</name>
<proteinExistence type="predicted"/>
<evidence type="ECO:0000256" key="1">
    <source>
        <dbReference type="SAM" id="MobiDB-lite"/>
    </source>
</evidence>
<sequence>MPKAVAKSKLAAKASQRHGSRGPSRGAPPRGSVLRPPKPTSPSDLRSAAATKIQARFRGLLGRMLVAQRRLRLEQERAEEEHRRRVEEKRKAAEEARRQAAQEAQARAVQERDDKLRALRDRRCALEQMCQGLPSHHMDWEEAPAKLLDLLERKTAGIGKLAVCEAWLGCHTERRSARKKYLLLTRKWHPDKWAVQGELCVSIATEVAKQLVMAYEQACKELPNSAPASTTFAAQEDNDEDRECHEFASWVGVSFKGMEEVWKERRGVKR</sequence>
<dbReference type="Proteomes" id="UP000604046">
    <property type="component" value="Unassembled WGS sequence"/>
</dbReference>
<gene>
    <name evidence="2" type="ORF">SNAT2548_LOCUS17251</name>
</gene>
<protein>
    <recommendedName>
        <fullName evidence="4">J domain-containing protein</fullName>
    </recommendedName>
</protein>
<reference evidence="2" key="1">
    <citation type="submission" date="2021-02" db="EMBL/GenBank/DDBJ databases">
        <authorList>
            <person name="Dougan E. K."/>
            <person name="Rhodes N."/>
            <person name="Thang M."/>
            <person name="Chan C."/>
        </authorList>
    </citation>
    <scope>NUCLEOTIDE SEQUENCE</scope>
</reference>
<feature type="region of interest" description="Disordered" evidence="1">
    <location>
        <begin position="1"/>
        <end position="48"/>
    </location>
</feature>
<dbReference type="EMBL" id="CAJNDS010002104">
    <property type="protein sequence ID" value="CAE7329542.1"/>
    <property type="molecule type" value="Genomic_DNA"/>
</dbReference>
<accession>A0A812NNQ4</accession>
<feature type="compositionally biased region" description="Basic and acidic residues" evidence="1">
    <location>
        <begin position="75"/>
        <end position="100"/>
    </location>
</feature>
<keyword evidence="3" id="KW-1185">Reference proteome</keyword>
<dbReference type="PROSITE" id="PS50096">
    <property type="entry name" value="IQ"/>
    <property type="match status" value="1"/>
</dbReference>
<feature type="region of interest" description="Disordered" evidence="1">
    <location>
        <begin position="75"/>
        <end position="109"/>
    </location>
</feature>
<organism evidence="2 3">
    <name type="scientific">Symbiodinium natans</name>
    <dbReference type="NCBI Taxonomy" id="878477"/>
    <lineage>
        <taxon>Eukaryota</taxon>
        <taxon>Sar</taxon>
        <taxon>Alveolata</taxon>
        <taxon>Dinophyceae</taxon>
        <taxon>Suessiales</taxon>
        <taxon>Symbiodiniaceae</taxon>
        <taxon>Symbiodinium</taxon>
    </lineage>
</organism>
<dbReference type="OrthoDB" id="444162at2759"/>
<feature type="compositionally biased region" description="Low complexity" evidence="1">
    <location>
        <begin position="1"/>
        <end position="14"/>
    </location>
</feature>
<evidence type="ECO:0000313" key="3">
    <source>
        <dbReference type="Proteomes" id="UP000604046"/>
    </source>
</evidence>
<comment type="caution">
    <text evidence="2">The sequence shown here is derived from an EMBL/GenBank/DDBJ whole genome shotgun (WGS) entry which is preliminary data.</text>
</comment>
<dbReference type="InterPro" id="IPR036869">
    <property type="entry name" value="J_dom_sf"/>
</dbReference>
<dbReference type="AlphaFoldDB" id="A0A812NNQ4"/>